<sequence length="175" mass="19368">MCTRYCGCCKCCDACLCCDGPSVGQAQKVQVEPTKKPTKSVSFVNVKAPPPAITYPKQKAPTQEVLVVDAPPPKKSFYIQNRTSTDWEELERLREKGKKESNFVPDGQAVDPASGRSYVYNSKTGQRKWTDTTTAVLAANRLRNAGRQRDAPRRDPSPRQSPRVDSPPLTQVAQI</sequence>
<evidence type="ECO:0000313" key="3">
    <source>
        <dbReference type="RefSeq" id="XP_019645846.1"/>
    </source>
</evidence>
<proteinExistence type="predicted"/>
<name>A0A6P5AV61_BRABE</name>
<organism evidence="2 3">
    <name type="scientific">Branchiostoma belcheri</name>
    <name type="common">Amphioxus</name>
    <dbReference type="NCBI Taxonomy" id="7741"/>
    <lineage>
        <taxon>Eukaryota</taxon>
        <taxon>Metazoa</taxon>
        <taxon>Chordata</taxon>
        <taxon>Cephalochordata</taxon>
        <taxon>Leptocardii</taxon>
        <taxon>Amphioxiformes</taxon>
        <taxon>Branchiostomatidae</taxon>
        <taxon>Branchiostoma</taxon>
    </lineage>
</organism>
<feature type="region of interest" description="Disordered" evidence="1">
    <location>
        <begin position="96"/>
        <end position="119"/>
    </location>
</feature>
<accession>A0A6P5AV61</accession>
<feature type="region of interest" description="Disordered" evidence="1">
    <location>
        <begin position="140"/>
        <end position="175"/>
    </location>
</feature>
<protein>
    <submittedName>
        <fullName evidence="3">Uncharacterized protein LOC109486457</fullName>
    </submittedName>
</protein>
<reference evidence="3" key="1">
    <citation type="submission" date="2025-08" db="UniProtKB">
        <authorList>
            <consortium name="RefSeq"/>
        </authorList>
    </citation>
    <scope>IDENTIFICATION</scope>
    <source>
        <tissue evidence="3">Gonad</tissue>
    </source>
</reference>
<evidence type="ECO:0000256" key="1">
    <source>
        <dbReference type="SAM" id="MobiDB-lite"/>
    </source>
</evidence>
<dbReference type="KEGG" id="bbel:109486457"/>
<keyword evidence="2" id="KW-1185">Reference proteome</keyword>
<dbReference type="RefSeq" id="XP_019645846.1">
    <property type="nucleotide sequence ID" value="XM_019790287.1"/>
</dbReference>
<dbReference type="OrthoDB" id="5963695at2759"/>
<evidence type="ECO:0000313" key="2">
    <source>
        <dbReference type="Proteomes" id="UP000515135"/>
    </source>
</evidence>
<dbReference type="GeneID" id="109486457"/>
<dbReference type="AlphaFoldDB" id="A0A6P5AV61"/>
<gene>
    <name evidence="3" type="primary">LOC109486457</name>
</gene>
<dbReference type="Proteomes" id="UP000515135">
    <property type="component" value="Unplaced"/>
</dbReference>
<feature type="compositionally biased region" description="Basic and acidic residues" evidence="1">
    <location>
        <begin position="147"/>
        <end position="157"/>
    </location>
</feature>
<feature type="compositionally biased region" description="Low complexity" evidence="1">
    <location>
        <begin position="158"/>
        <end position="168"/>
    </location>
</feature>